<reference evidence="5 6" key="1">
    <citation type="journal article" date="2016" name="Genome Biol. Evol.">
        <title>Gene Family Evolution Reflects Adaptation to Soil Environmental Stressors in the Genome of the Collembolan Orchesella cincta.</title>
        <authorList>
            <person name="Faddeeva-Vakhrusheva A."/>
            <person name="Derks M.F."/>
            <person name="Anvar S.Y."/>
            <person name="Agamennone V."/>
            <person name="Suring W."/>
            <person name="Smit S."/>
            <person name="van Straalen N.M."/>
            <person name="Roelofs D."/>
        </authorList>
    </citation>
    <scope>NUCLEOTIDE SEQUENCE [LARGE SCALE GENOMIC DNA]</scope>
    <source>
        <tissue evidence="5">Mixed pool</tissue>
    </source>
</reference>
<dbReference type="Gene3D" id="3.40.50.2000">
    <property type="entry name" value="Glycogen Phosphorylase B"/>
    <property type="match status" value="2"/>
</dbReference>
<evidence type="ECO:0000256" key="2">
    <source>
        <dbReference type="ARBA" id="ARBA00022676"/>
    </source>
</evidence>
<keyword evidence="4" id="KW-0732">Signal</keyword>
<dbReference type="PANTHER" id="PTHR48043:SF145">
    <property type="entry name" value="FI06409P-RELATED"/>
    <property type="match status" value="1"/>
</dbReference>
<protein>
    <submittedName>
        <fullName evidence="5">UDP-glucuronosyltransferase 2A3</fullName>
    </submittedName>
</protein>
<dbReference type="AlphaFoldDB" id="A0A1D2N1E1"/>
<dbReference type="Pfam" id="PF00201">
    <property type="entry name" value="UDPGT"/>
    <property type="match status" value="2"/>
</dbReference>
<dbReference type="InterPro" id="IPR050271">
    <property type="entry name" value="UDP-glycosyltransferase"/>
</dbReference>
<dbReference type="EMBL" id="LJIJ01000298">
    <property type="protein sequence ID" value="ODM99116.1"/>
    <property type="molecule type" value="Genomic_DNA"/>
</dbReference>
<dbReference type="Proteomes" id="UP000094527">
    <property type="component" value="Unassembled WGS sequence"/>
</dbReference>
<accession>A0A1D2N1E1</accession>
<keyword evidence="2" id="KW-0328">Glycosyltransferase</keyword>
<dbReference type="PANTHER" id="PTHR48043">
    <property type="entry name" value="EG:EG0003.4 PROTEIN-RELATED"/>
    <property type="match status" value="1"/>
</dbReference>
<dbReference type="OrthoDB" id="5835829at2759"/>
<organism evidence="5 6">
    <name type="scientific">Orchesella cincta</name>
    <name type="common">Springtail</name>
    <name type="synonym">Podura cincta</name>
    <dbReference type="NCBI Taxonomy" id="48709"/>
    <lineage>
        <taxon>Eukaryota</taxon>
        <taxon>Metazoa</taxon>
        <taxon>Ecdysozoa</taxon>
        <taxon>Arthropoda</taxon>
        <taxon>Hexapoda</taxon>
        <taxon>Collembola</taxon>
        <taxon>Entomobryomorpha</taxon>
        <taxon>Entomobryoidea</taxon>
        <taxon>Orchesellidae</taxon>
        <taxon>Orchesellinae</taxon>
        <taxon>Orchesella</taxon>
    </lineage>
</organism>
<keyword evidence="3 5" id="KW-0808">Transferase</keyword>
<keyword evidence="6" id="KW-1185">Reference proteome</keyword>
<dbReference type="InterPro" id="IPR002213">
    <property type="entry name" value="UDP_glucos_trans"/>
</dbReference>
<dbReference type="CDD" id="cd03784">
    <property type="entry name" value="GT1_Gtf-like"/>
    <property type="match status" value="1"/>
</dbReference>
<evidence type="ECO:0000256" key="3">
    <source>
        <dbReference type="ARBA" id="ARBA00022679"/>
    </source>
</evidence>
<evidence type="ECO:0000256" key="1">
    <source>
        <dbReference type="ARBA" id="ARBA00009995"/>
    </source>
</evidence>
<sequence length="351" mass="39406">MRAQKVCFCFSLLLSVFSGISVSGSNILFFHAVATASHKIAIWPLAERLADAGHNVTYIFPVNKKMGSHPKIEELTPSKMVKLMSDFVSDFDINIRLNDKVDEWTATAFSRSIEFCEAFYDSPEIQEWLARPGLDYDLMILDTLSECGYGLVYKFKAKHITFVPVSMTPFLSDGIGIVPESSSIPDVTQKFKPSETSFMNRVRNTLMVLLWRYGYLDFSSNVLPVIESKLNLTDFPPIEEFERNTSLVLVNHHFIEDYPRSFPPMVVPISGLLCNENTHPKIKGFVTQGGRPSSQEALCFAVPLIAIPIFGDQDYNANRLESIGAAIKLDITNMSSTLLKDSIQELIQNPQ</sequence>
<evidence type="ECO:0000256" key="4">
    <source>
        <dbReference type="SAM" id="SignalP"/>
    </source>
</evidence>
<comment type="similarity">
    <text evidence="1">Belongs to the UDP-glycosyltransferase family.</text>
</comment>
<dbReference type="SUPFAM" id="SSF53756">
    <property type="entry name" value="UDP-Glycosyltransferase/glycogen phosphorylase"/>
    <property type="match status" value="1"/>
</dbReference>
<evidence type="ECO:0000313" key="5">
    <source>
        <dbReference type="EMBL" id="ODM99116.1"/>
    </source>
</evidence>
<proteinExistence type="inferred from homology"/>
<dbReference type="GO" id="GO:0008194">
    <property type="term" value="F:UDP-glycosyltransferase activity"/>
    <property type="evidence" value="ECO:0007669"/>
    <property type="project" value="InterPro"/>
</dbReference>
<feature type="chain" id="PRO_5008904858" evidence="4">
    <location>
        <begin position="20"/>
        <end position="351"/>
    </location>
</feature>
<comment type="caution">
    <text evidence="5">The sequence shown here is derived from an EMBL/GenBank/DDBJ whole genome shotgun (WGS) entry which is preliminary data.</text>
</comment>
<name>A0A1D2N1E1_ORCCI</name>
<feature type="signal peptide" evidence="4">
    <location>
        <begin position="1"/>
        <end position="19"/>
    </location>
</feature>
<gene>
    <name evidence="5" type="ORF">Ocin01_07551</name>
</gene>
<evidence type="ECO:0000313" key="6">
    <source>
        <dbReference type="Proteomes" id="UP000094527"/>
    </source>
</evidence>